<dbReference type="AlphaFoldDB" id="A0A166GAU3"/>
<dbReference type="STRING" id="436010.A0A166GAU3"/>
<feature type="compositionally biased region" description="Pro residues" evidence="1">
    <location>
        <begin position="190"/>
        <end position="209"/>
    </location>
</feature>
<sequence length="308" mass="32306">MKQLASSVPGQLIANVRAEGADARGVAEEAQAEEVEGAVGALRGVELVVAGVAVPREEVALERGLVRLLPRQPALARAPLELVPLALRAFHARAAQARLLARVPPARALLQPLPPHLAEGLAELAPPQAALLPAAAAPAARRARSRPLPAHAALHPPQNPARHYNRPPPPAHLAEGAPPLAADALAPAEPRAPPGPPPLAPPGLPPPPAPHHEAAAVLPAEVELGARRRAQLPADLQRRHREDLRRGDRLELALARVQAPLRQVAPHASRRRGPGALSPPSNSPLSEFFPKRPFGTLVVTANWIAPAL</sequence>
<evidence type="ECO:0000313" key="3">
    <source>
        <dbReference type="Proteomes" id="UP000076532"/>
    </source>
</evidence>
<evidence type="ECO:0000313" key="2">
    <source>
        <dbReference type="EMBL" id="KZP17645.1"/>
    </source>
</evidence>
<organism evidence="2 3">
    <name type="scientific">Athelia psychrophila</name>
    <dbReference type="NCBI Taxonomy" id="1759441"/>
    <lineage>
        <taxon>Eukaryota</taxon>
        <taxon>Fungi</taxon>
        <taxon>Dikarya</taxon>
        <taxon>Basidiomycota</taxon>
        <taxon>Agaricomycotina</taxon>
        <taxon>Agaricomycetes</taxon>
        <taxon>Agaricomycetidae</taxon>
        <taxon>Atheliales</taxon>
        <taxon>Atheliaceae</taxon>
        <taxon>Athelia</taxon>
    </lineage>
</organism>
<gene>
    <name evidence="2" type="ORF">FIBSPDRAFT_894053</name>
</gene>
<feature type="compositionally biased region" description="Low complexity" evidence="1">
    <location>
        <begin position="135"/>
        <end position="156"/>
    </location>
</feature>
<feature type="region of interest" description="Disordered" evidence="1">
    <location>
        <begin position="135"/>
        <end position="212"/>
    </location>
</feature>
<reference evidence="2 3" key="1">
    <citation type="journal article" date="2016" name="Mol. Biol. Evol.">
        <title>Comparative Genomics of Early-Diverging Mushroom-Forming Fungi Provides Insights into the Origins of Lignocellulose Decay Capabilities.</title>
        <authorList>
            <person name="Nagy L.G."/>
            <person name="Riley R."/>
            <person name="Tritt A."/>
            <person name="Adam C."/>
            <person name="Daum C."/>
            <person name="Floudas D."/>
            <person name="Sun H."/>
            <person name="Yadav J.S."/>
            <person name="Pangilinan J."/>
            <person name="Larsson K.H."/>
            <person name="Matsuura K."/>
            <person name="Barry K."/>
            <person name="Labutti K."/>
            <person name="Kuo R."/>
            <person name="Ohm R.A."/>
            <person name="Bhattacharya S.S."/>
            <person name="Shirouzu T."/>
            <person name="Yoshinaga Y."/>
            <person name="Martin F.M."/>
            <person name="Grigoriev I.V."/>
            <person name="Hibbett D.S."/>
        </authorList>
    </citation>
    <scope>NUCLEOTIDE SEQUENCE [LARGE SCALE GENOMIC DNA]</scope>
    <source>
        <strain evidence="2 3">CBS 109695</strain>
    </source>
</reference>
<proteinExistence type="predicted"/>
<feature type="region of interest" description="Disordered" evidence="1">
    <location>
        <begin position="263"/>
        <end position="288"/>
    </location>
</feature>
<dbReference type="Proteomes" id="UP000076532">
    <property type="component" value="Unassembled WGS sequence"/>
</dbReference>
<keyword evidence="3" id="KW-1185">Reference proteome</keyword>
<accession>A0A166GAU3</accession>
<protein>
    <submittedName>
        <fullName evidence="2">Uncharacterized protein</fullName>
    </submittedName>
</protein>
<name>A0A166GAU3_9AGAM</name>
<feature type="compositionally biased region" description="Low complexity" evidence="1">
    <location>
        <begin position="173"/>
        <end position="189"/>
    </location>
</feature>
<dbReference type="EMBL" id="KV417580">
    <property type="protein sequence ID" value="KZP17645.1"/>
    <property type="molecule type" value="Genomic_DNA"/>
</dbReference>
<evidence type="ECO:0000256" key="1">
    <source>
        <dbReference type="SAM" id="MobiDB-lite"/>
    </source>
</evidence>